<evidence type="ECO:0000313" key="3">
    <source>
        <dbReference type="Proteomes" id="UP001208054"/>
    </source>
</evidence>
<keyword evidence="3" id="KW-1185">Reference proteome</keyword>
<gene>
    <name evidence="2" type="ORF">KYJ44_08625</name>
</gene>
<comment type="caution">
    <text evidence="2">The sequence shown here is derived from an EMBL/GenBank/DDBJ whole genome shotgun (WGS) entry which is preliminary data.</text>
</comment>
<dbReference type="EMBL" id="JAHWBK010000005">
    <property type="protein sequence ID" value="MCV0324381.1"/>
    <property type="molecule type" value="Genomic_DNA"/>
</dbReference>
<feature type="domain" description="IrrE N-terminal-like" evidence="1">
    <location>
        <begin position="150"/>
        <end position="258"/>
    </location>
</feature>
<sequence>MAQLRDIADRLKRPTATFFLPEPPPEKGRRQVDFRTLPETSESGMGVALELELRLAELKRQDALDLAEELEVPLPEFTFRASLKDDPEVVGSKLRRWLDVPTPGNRLWRDKYTALKTWREAIERVGVLIMQASGIPVSVMRGCALASFPLPVVIVNGGDAPAGRTFTLLHELGHLALGQDSLCDLVDGTGTRSPLKESIEVFCNHIAGAALVPMDALLSSRTVVEGLRRNTEGEWDDSSLIELSRHFGTSSEVVLRRLVIGRAASPDFYGHWRAQQQRAMEGASSDDGGFVEYFRRVVNHNGRVFTRLVVDAYQRELITGTELSRMLGTKLLHLPKIQAEVGMPETLR</sequence>
<name>A0ABT2XFH4_9GAMM</name>
<dbReference type="Gene3D" id="1.10.10.2910">
    <property type="match status" value="1"/>
</dbReference>
<dbReference type="RefSeq" id="WP_197612463.1">
    <property type="nucleotide sequence ID" value="NZ_JAHWBK010000005.1"/>
</dbReference>
<dbReference type="PANTHER" id="PTHR43236:SF2">
    <property type="entry name" value="BLL0069 PROTEIN"/>
    <property type="match status" value="1"/>
</dbReference>
<protein>
    <submittedName>
        <fullName evidence="2">ImmA/IrrE family metallo-endopeptidase</fullName>
    </submittedName>
</protein>
<dbReference type="Pfam" id="PF06114">
    <property type="entry name" value="Peptidase_M78"/>
    <property type="match status" value="1"/>
</dbReference>
<dbReference type="PANTHER" id="PTHR43236">
    <property type="entry name" value="ANTITOXIN HIGA1"/>
    <property type="match status" value="1"/>
</dbReference>
<evidence type="ECO:0000259" key="1">
    <source>
        <dbReference type="Pfam" id="PF06114"/>
    </source>
</evidence>
<reference evidence="2 3" key="1">
    <citation type="submission" date="2021-07" db="EMBL/GenBank/DDBJ databases">
        <title>Clinical implication of Pseudomonas aeruginosa: further insight on the antimicrobial resistance.</title>
        <authorList>
            <person name="Macori G."/>
            <person name="Fanning S."/>
            <person name="Alqahtani A."/>
        </authorList>
    </citation>
    <scope>NUCLEOTIDE SEQUENCE [LARGE SCALE GENOMIC DNA]</scope>
    <source>
        <strain evidence="2 3">CFS3442</strain>
    </source>
</reference>
<accession>A0ABT2XFH4</accession>
<dbReference type="InterPro" id="IPR052345">
    <property type="entry name" value="Rad_response_metalloprotease"/>
</dbReference>
<evidence type="ECO:0000313" key="2">
    <source>
        <dbReference type="EMBL" id="MCV0324381.1"/>
    </source>
</evidence>
<dbReference type="Proteomes" id="UP001208054">
    <property type="component" value="Unassembled WGS sequence"/>
</dbReference>
<proteinExistence type="predicted"/>
<dbReference type="InterPro" id="IPR010359">
    <property type="entry name" value="IrrE_HExxH"/>
</dbReference>
<organism evidence="2 3">
    <name type="scientific">Stenotrophomonas riyadhensis</name>
    <dbReference type="NCBI Taxonomy" id="2859893"/>
    <lineage>
        <taxon>Bacteria</taxon>
        <taxon>Pseudomonadati</taxon>
        <taxon>Pseudomonadota</taxon>
        <taxon>Gammaproteobacteria</taxon>
        <taxon>Lysobacterales</taxon>
        <taxon>Lysobacteraceae</taxon>
        <taxon>Stenotrophomonas</taxon>
    </lineage>
</organism>